<dbReference type="Proteomes" id="UP000653565">
    <property type="component" value="Unassembled WGS sequence"/>
</dbReference>
<reference evidence="2" key="1">
    <citation type="journal article" date="2020" name="bioRxiv">
        <title>Genomic and phenotypic heterogeneity of clinical isolates of the human pathogens Aspergillus fumigatus, Aspergillus lentulus and Aspergillus fumigatiaffinis.</title>
        <authorList>
            <person name="dos Santos R.A.C."/>
            <person name="Steenwyk J.L."/>
            <person name="Rivero-Menendez O."/>
            <person name="Mead M.E."/>
            <person name="Silva L.P."/>
            <person name="Bastos R.W."/>
            <person name="Alastruey-Izquierdo A."/>
            <person name="Goldman G.H."/>
            <person name="Rokas A."/>
        </authorList>
    </citation>
    <scope>NUCLEOTIDE SEQUENCE</scope>
    <source>
        <strain evidence="2">CNM-CM6805</strain>
    </source>
</reference>
<sequence length="442" mass="47698">MRLHGMLCGSQLPPTQALLINPPPRNAAPGRPGSLNQAIPNGKPKGNVICNAEPFGGGPGATLDTMMPYLRDRLQPWGPVALHFVGSGYSLAFQRLRNKPEGSRWDELHDIDLYTKPEQGKTELTQLCERLQPVLFVTVMDANAAGIALAAGCRVVVIDLLLWWWPKIPTLWPEVERVVAADFYGLKERIAHEKLANVVTVPPLGPPPKTDDTGKRKNVLLNFGGLQNPYIPLKENIAYAQLVYNAARRALDLRNATCAGDPAELITLTASTAVARGLVVEPPDTEAARTVLPDEALALMGSSELVCCTSGLGNLYGAAAVARDVFLLPPTNATQGIQCLLAEQGGIRMDRVDWHDLTGGEAIKYDNEDPDVFKDISKAQQEVISSSEAQTQLAKRMFTAMKQSATAGKSANEPALRSLIRVFGQDSGDAMAANVVDVLKEI</sequence>
<organism evidence="2 3">
    <name type="scientific">Aspergillus fumigatiaffinis</name>
    <dbReference type="NCBI Taxonomy" id="340414"/>
    <lineage>
        <taxon>Eukaryota</taxon>
        <taxon>Fungi</taxon>
        <taxon>Dikarya</taxon>
        <taxon>Ascomycota</taxon>
        <taxon>Pezizomycotina</taxon>
        <taxon>Eurotiomycetes</taxon>
        <taxon>Eurotiomycetidae</taxon>
        <taxon>Eurotiales</taxon>
        <taxon>Aspergillaceae</taxon>
        <taxon>Aspergillus</taxon>
        <taxon>Aspergillus subgen. Fumigati</taxon>
    </lineage>
</organism>
<gene>
    <name evidence="2" type="ORF">CNMCM6805_001971</name>
</gene>
<dbReference type="OrthoDB" id="5131352at2759"/>
<evidence type="ECO:0000313" key="2">
    <source>
        <dbReference type="EMBL" id="KAF4228553.1"/>
    </source>
</evidence>
<comment type="caution">
    <text evidence="2">The sequence shown here is derived from an EMBL/GenBank/DDBJ whole genome shotgun (WGS) entry which is preliminary data.</text>
</comment>
<dbReference type="AlphaFoldDB" id="A0A8H4GU29"/>
<feature type="region of interest" description="Disordered" evidence="1">
    <location>
        <begin position="14"/>
        <end position="42"/>
    </location>
</feature>
<evidence type="ECO:0000256" key="1">
    <source>
        <dbReference type="SAM" id="MobiDB-lite"/>
    </source>
</evidence>
<reference evidence="2" key="2">
    <citation type="submission" date="2020-04" db="EMBL/GenBank/DDBJ databases">
        <authorList>
            <person name="Santos R.A.C."/>
            <person name="Steenwyk J.L."/>
            <person name="Rivero-Menendez O."/>
            <person name="Mead M.E."/>
            <person name="Silva L.P."/>
            <person name="Bastos R.W."/>
            <person name="Alastruey-Izquierdo A."/>
            <person name="Goldman G.H."/>
            <person name="Rokas A."/>
        </authorList>
    </citation>
    <scope>NUCLEOTIDE SEQUENCE</scope>
    <source>
        <strain evidence="2">CNM-CM6805</strain>
    </source>
</reference>
<name>A0A8H4GU29_9EURO</name>
<evidence type="ECO:0000313" key="3">
    <source>
        <dbReference type="Proteomes" id="UP000653565"/>
    </source>
</evidence>
<proteinExistence type="predicted"/>
<accession>A0A8H4GU29</accession>
<protein>
    <submittedName>
        <fullName evidence="2">Uncharacterized protein</fullName>
    </submittedName>
</protein>
<keyword evidence="3" id="KW-1185">Reference proteome</keyword>
<dbReference type="EMBL" id="JAAAPX010000148">
    <property type="protein sequence ID" value="KAF4228553.1"/>
    <property type="molecule type" value="Genomic_DNA"/>
</dbReference>